<proteinExistence type="inferred from homology"/>
<dbReference type="RefSeq" id="WP_145300238.1">
    <property type="nucleotide sequence ID" value="NZ_CP036299.1"/>
</dbReference>
<evidence type="ECO:0000259" key="8">
    <source>
        <dbReference type="Pfam" id="PF02465"/>
    </source>
</evidence>
<dbReference type="InterPro" id="IPR003481">
    <property type="entry name" value="FliD_N"/>
</dbReference>
<evidence type="ECO:0000256" key="7">
    <source>
        <dbReference type="ARBA" id="ARBA00033192"/>
    </source>
</evidence>
<keyword evidence="4" id="KW-0175">Coiled coil</keyword>
<dbReference type="AlphaFoldDB" id="A0A518GQ58"/>
<evidence type="ECO:0000256" key="5">
    <source>
        <dbReference type="ARBA" id="ARBA00023143"/>
    </source>
</evidence>
<dbReference type="Pfam" id="PF02465">
    <property type="entry name" value="FliD_N"/>
    <property type="match status" value="1"/>
</dbReference>
<evidence type="ECO:0000256" key="1">
    <source>
        <dbReference type="ARBA" id="ARBA00004365"/>
    </source>
</evidence>
<feature type="domain" description="Flagellar hook-associated protein 2 C-terminal" evidence="9">
    <location>
        <begin position="682"/>
        <end position="894"/>
    </location>
</feature>
<dbReference type="Pfam" id="PF07195">
    <property type="entry name" value="FliD_C"/>
    <property type="match status" value="1"/>
</dbReference>
<reference evidence="10 11" key="1">
    <citation type="submission" date="2019-02" db="EMBL/GenBank/DDBJ databases">
        <title>Deep-cultivation of Planctomycetes and their phenomic and genomic characterization uncovers novel biology.</title>
        <authorList>
            <person name="Wiegand S."/>
            <person name="Jogler M."/>
            <person name="Boedeker C."/>
            <person name="Pinto D."/>
            <person name="Vollmers J."/>
            <person name="Rivas-Marin E."/>
            <person name="Kohn T."/>
            <person name="Peeters S.H."/>
            <person name="Heuer A."/>
            <person name="Rast P."/>
            <person name="Oberbeckmann S."/>
            <person name="Bunk B."/>
            <person name="Jeske O."/>
            <person name="Meyerdierks A."/>
            <person name="Storesund J.E."/>
            <person name="Kallscheuer N."/>
            <person name="Luecker S."/>
            <person name="Lage O.M."/>
            <person name="Pohl T."/>
            <person name="Merkel B.J."/>
            <person name="Hornburger P."/>
            <person name="Mueller R.-W."/>
            <person name="Bruemmer F."/>
            <person name="Labrenz M."/>
            <person name="Spormann A.M."/>
            <person name="Op den Camp H."/>
            <person name="Overmann J."/>
            <person name="Amann R."/>
            <person name="Jetten M.S.M."/>
            <person name="Mascher T."/>
            <person name="Medema M.H."/>
            <person name="Devos D.P."/>
            <person name="Kaster A.-K."/>
            <person name="Ovreas L."/>
            <person name="Rohde M."/>
            <person name="Galperin M.Y."/>
            <person name="Jogler C."/>
        </authorList>
    </citation>
    <scope>NUCLEOTIDE SEQUENCE [LARGE SCALE GENOMIC DNA]</scope>
    <source>
        <strain evidence="10 11">Spb1</strain>
    </source>
</reference>
<accession>A0A518GQ58</accession>
<dbReference type="InterPro" id="IPR010809">
    <property type="entry name" value="FliD_C"/>
</dbReference>
<dbReference type="Proteomes" id="UP000315349">
    <property type="component" value="Chromosome"/>
</dbReference>
<evidence type="ECO:0000256" key="2">
    <source>
        <dbReference type="ARBA" id="ARBA00009764"/>
    </source>
</evidence>
<dbReference type="GO" id="GO:0009424">
    <property type="term" value="C:bacterial-type flagellum hook"/>
    <property type="evidence" value="ECO:0007669"/>
    <property type="project" value="InterPro"/>
</dbReference>
<evidence type="ECO:0000313" key="10">
    <source>
        <dbReference type="EMBL" id="QDV30611.1"/>
    </source>
</evidence>
<dbReference type="PANTHER" id="PTHR30288:SF0">
    <property type="entry name" value="FLAGELLAR HOOK-ASSOCIATED PROTEIN 2"/>
    <property type="match status" value="1"/>
</dbReference>
<evidence type="ECO:0000259" key="9">
    <source>
        <dbReference type="Pfam" id="PF07195"/>
    </source>
</evidence>
<dbReference type="OrthoDB" id="244268at2"/>
<keyword evidence="5" id="KW-0975">Bacterial flagellum</keyword>
<evidence type="ECO:0000256" key="6">
    <source>
        <dbReference type="ARBA" id="ARBA00033074"/>
    </source>
</evidence>
<dbReference type="EMBL" id="CP036299">
    <property type="protein sequence ID" value="QDV30611.1"/>
    <property type="molecule type" value="Genomic_DNA"/>
</dbReference>
<gene>
    <name evidence="10" type="primary">fliD</name>
    <name evidence="10" type="ORF">Spb1_25450</name>
</gene>
<comment type="similarity">
    <text evidence="2">Belongs to the FliD family.</text>
</comment>
<evidence type="ECO:0000256" key="4">
    <source>
        <dbReference type="ARBA" id="ARBA00023054"/>
    </source>
</evidence>
<protein>
    <recommendedName>
        <fullName evidence="7">Filament cap protein</fullName>
    </recommendedName>
    <alternativeName>
        <fullName evidence="6">Flagellar cap protein</fullName>
    </alternativeName>
</protein>
<dbReference type="GO" id="GO:0071973">
    <property type="term" value="P:bacterial-type flagellum-dependent cell motility"/>
    <property type="evidence" value="ECO:0007669"/>
    <property type="project" value="TreeGrafter"/>
</dbReference>
<keyword evidence="10" id="KW-0969">Cilium</keyword>
<keyword evidence="11" id="KW-1185">Reference proteome</keyword>
<keyword evidence="10" id="KW-0966">Cell projection</keyword>
<sequence>MTGISTGTGLISGIDYSALTDAIINAERAPAARLESRLKNVQSKQAAFTQLSATILNLQTATSKLASASTFRTTSVAVGDPNQLAVTTRSGAQVGSYQFQAIREASFAQTTSRGFANADTQTVGKAGQIKISNPARLNSTTRLELLNGGSGVQRGNIRITDRTGTTATVDLSKAVSIEDVVSALNEASGINISARIQQDRLVITDLSGGSGSLTIADISGGKTASQLGIATTVSGSTLTGNDLFEVTENFLLSTINDGNGLYQQASVDDLRFTTADGSQIDVNLDGALTIGDVLTRINDDADNAGKLSASLVNGRLVLADQTTGAGTLAVANLNSSNAKDVLGLETTPAGGTLTGSRLAAGLGTVLLKNLNGGAGVTTQGTIEVTDRTGKTAQINLLSAETLEDVLLAINSATDSGGNPLAVTASVDNSGTGIRLVDTSGSSASPLVVADVGGGTTAADLKIAGSTTTTSIASGSLKLSSINEATSLSTYSTAGVSVPTGSFRINDSSGSQFVVTVSSTTKTVGDVLSAINQATGGQVTAQLSRSGDGIELVDQAAGGGTLSVEEISGKTATELNLLGSGVVGGDGKQVIDGRRVLTIDVAATDTVNNVISKLNSLGGRVRATAINTGSLVSPVKISFSATASGSRGSFLIEDANDVLGVTDPANGSDAVLRVGNSAASAYFLTSPINSFNNVATAVDVSIKAVGANPTNVTISRNNAATSQIVSDFVTSYNTVLSTISTLTAFNTATNTRAILQGEASVLRVQESLSSIVNYRNSGATGDIRSLGDLGVTVTTGGQLQIDTAKLNDALAASPESVAAFFTTDETGVGKQLDSLAKSMTDSIDGSLTNTTKSLEATATTITGQVKRIDDRLALRRTRLTLQFTQLETVINSLQSQGNALTSFLTQFNNSRSSR</sequence>
<comment type="subcellular location">
    <subcellularLocation>
        <location evidence="1">Bacterial flagellum</location>
    </subcellularLocation>
</comment>
<dbReference type="GO" id="GO:0009421">
    <property type="term" value="C:bacterial-type flagellum filament cap"/>
    <property type="evidence" value="ECO:0007669"/>
    <property type="project" value="InterPro"/>
</dbReference>
<name>A0A518GQ58_9PLAN</name>
<keyword evidence="10" id="KW-0282">Flagellum</keyword>
<evidence type="ECO:0000313" key="11">
    <source>
        <dbReference type="Proteomes" id="UP000315349"/>
    </source>
</evidence>
<dbReference type="KEGG" id="peh:Spb1_25450"/>
<feature type="domain" description="Flagellar hook-associated protein 2 N-terminal" evidence="8">
    <location>
        <begin position="12"/>
        <end position="100"/>
    </location>
</feature>
<comment type="subunit">
    <text evidence="3">Homopentamer.</text>
</comment>
<dbReference type="PANTHER" id="PTHR30288">
    <property type="entry name" value="FLAGELLAR CAP/ASSEMBLY PROTEIN FLID"/>
    <property type="match status" value="1"/>
</dbReference>
<evidence type="ECO:0000256" key="3">
    <source>
        <dbReference type="ARBA" id="ARBA00011255"/>
    </source>
</evidence>
<organism evidence="10 11">
    <name type="scientific">Planctopirus ephydatiae</name>
    <dbReference type="NCBI Taxonomy" id="2528019"/>
    <lineage>
        <taxon>Bacteria</taxon>
        <taxon>Pseudomonadati</taxon>
        <taxon>Planctomycetota</taxon>
        <taxon>Planctomycetia</taxon>
        <taxon>Planctomycetales</taxon>
        <taxon>Planctomycetaceae</taxon>
        <taxon>Planctopirus</taxon>
    </lineage>
</organism>
<dbReference type="InterPro" id="IPR040026">
    <property type="entry name" value="FliD"/>
</dbReference>
<dbReference type="GO" id="GO:0007155">
    <property type="term" value="P:cell adhesion"/>
    <property type="evidence" value="ECO:0007669"/>
    <property type="project" value="InterPro"/>
</dbReference>